<gene>
    <name evidence="2" type="ORF">GQ55_4G041900</name>
</gene>
<reference evidence="2 3" key="1">
    <citation type="submission" date="2018-04" db="EMBL/GenBank/DDBJ databases">
        <title>WGS assembly of Panicum hallii var. hallii HAL2.</title>
        <authorList>
            <person name="Lovell J."/>
            <person name="Jenkins J."/>
            <person name="Lowry D."/>
            <person name="Mamidi S."/>
            <person name="Sreedasyam A."/>
            <person name="Weng X."/>
            <person name="Barry K."/>
            <person name="Bonette J."/>
            <person name="Campitelli B."/>
            <person name="Daum C."/>
            <person name="Gordon S."/>
            <person name="Gould B."/>
            <person name="Lipzen A."/>
            <person name="MacQueen A."/>
            <person name="Palacio-Mejia J."/>
            <person name="Plott C."/>
            <person name="Shakirov E."/>
            <person name="Shu S."/>
            <person name="Yoshinaga Y."/>
            <person name="Zane M."/>
            <person name="Rokhsar D."/>
            <person name="Grimwood J."/>
            <person name="Schmutz J."/>
            <person name="Juenger T."/>
        </authorList>
    </citation>
    <scope>NUCLEOTIDE SEQUENCE [LARGE SCALE GENOMIC DNA]</scope>
    <source>
        <strain evidence="3">cv. HAL2</strain>
    </source>
</reference>
<feature type="compositionally biased region" description="Polar residues" evidence="1">
    <location>
        <begin position="153"/>
        <end position="164"/>
    </location>
</feature>
<dbReference type="Gramene" id="PUZ59444">
    <property type="protein sequence ID" value="PUZ59444"/>
    <property type="gene ID" value="GQ55_4G041900"/>
</dbReference>
<dbReference type="Proteomes" id="UP000244336">
    <property type="component" value="Chromosome 4"/>
</dbReference>
<evidence type="ECO:0000313" key="3">
    <source>
        <dbReference type="Proteomes" id="UP000244336"/>
    </source>
</evidence>
<sequence>MVRRPCAALACRTPGAQKRLRRSAAGLKNQSSCCWVVGLHYLTTRIIMESFAMAAGQTPSESTHTQIKGLHLPASFQLKRNRRHQPRYGTSLASPMERGRRHLAIRPWTTTMEFLVTMDDSSSWRVRSDTIALQELHPREPAEPREPLRSPFGTASFSSSTDQLNPARAVGAGAQSEPCPCLPSSRGRKPSSASKTTTGEMDAAGRKLKILCFACGCGGGETTQRIRRKPPLQNQSIFSDKEDRVAS</sequence>
<keyword evidence="3" id="KW-1185">Reference proteome</keyword>
<feature type="region of interest" description="Disordered" evidence="1">
    <location>
        <begin position="135"/>
        <end position="201"/>
    </location>
</feature>
<accession>A0A2T7DV45</accession>
<dbReference type="EMBL" id="CM009752">
    <property type="protein sequence ID" value="PUZ59444.1"/>
    <property type="molecule type" value="Genomic_DNA"/>
</dbReference>
<evidence type="ECO:0000256" key="1">
    <source>
        <dbReference type="SAM" id="MobiDB-lite"/>
    </source>
</evidence>
<evidence type="ECO:0000313" key="2">
    <source>
        <dbReference type="EMBL" id="PUZ59444.1"/>
    </source>
</evidence>
<organism evidence="2 3">
    <name type="scientific">Panicum hallii var. hallii</name>
    <dbReference type="NCBI Taxonomy" id="1504633"/>
    <lineage>
        <taxon>Eukaryota</taxon>
        <taxon>Viridiplantae</taxon>
        <taxon>Streptophyta</taxon>
        <taxon>Embryophyta</taxon>
        <taxon>Tracheophyta</taxon>
        <taxon>Spermatophyta</taxon>
        <taxon>Magnoliopsida</taxon>
        <taxon>Liliopsida</taxon>
        <taxon>Poales</taxon>
        <taxon>Poaceae</taxon>
        <taxon>PACMAD clade</taxon>
        <taxon>Panicoideae</taxon>
        <taxon>Panicodae</taxon>
        <taxon>Paniceae</taxon>
        <taxon>Panicinae</taxon>
        <taxon>Panicum</taxon>
        <taxon>Panicum sect. Panicum</taxon>
    </lineage>
</organism>
<feature type="region of interest" description="Disordered" evidence="1">
    <location>
        <begin position="220"/>
        <end position="247"/>
    </location>
</feature>
<dbReference type="AlphaFoldDB" id="A0A2T7DV45"/>
<protein>
    <submittedName>
        <fullName evidence="2">Uncharacterized protein</fullName>
    </submittedName>
</protein>
<feature type="compositionally biased region" description="Basic and acidic residues" evidence="1">
    <location>
        <begin position="136"/>
        <end position="148"/>
    </location>
</feature>
<name>A0A2T7DV45_9POAL</name>
<proteinExistence type="predicted"/>